<sequence length="377" mass="43211">MFGSLLKKSIKSTAVIISSLVKHLKNRHLRFRSYPLFGLIFVTCILFYTLIHKINNEETTGIIHSKPLLTLKDLKTNENAETCRTICEKVTSVPQDKLKYLNPMGNLWKIVKSGVHGTLVNSTILPQITGGSWMFKTENDELNEDCNSVPKSGVAIIFVCRDRWLQLNITMNFLIPILQKQRLCYRIFVIEQAGNGILNKARLLNVGFKEAMKRFHFDCIVFHDADLVPLNDGIPYGCDSQTKRSAVHLSVGVSVWSYVLPYNRLIGGVLKISNEHFMSVNGYSNSYWGWGGEDDDLEKRLKVKNIEYVHIDRSVGQYATVPHAKQRRSNKKKRYKLLDAAITRVYADGLNTLWYKIENVYETQYFTHIVAWIGDPF</sequence>
<evidence type="ECO:0000256" key="2">
    <source>
        <dbReference type="ARBA" id="ARBA00004922"/>
    </source>
</evidence>
<evidence type="ECO:0000313" key="14">
    <source>
        <dbReference type="Proteomes" id="UP000050795"/>
    </source>
</evidence>
<keyword evidence="7 11" id="KW-0735">Signal-anchor</keyword>
<evidence type="ECO:0000256" key="11">
    <source>
        <dbReference type="RuleBase" id="RU368121"/>
    </source>
</evidence>
<dbReference type="InterPro" id="IPR003859">
    <property type="entry name" value="Galactosyl_T"/>
</dbReference>
<dbReference type="Proteomes" id="UP000050795">
    <property type="component" value="Unassembled WGS sequence"/>
</dbReference>
<evidence type="ECO:0000256" key="9">
    <source>
        <dbReference type="ARBA" id="ARBA00023136"/>
    </source>
</evidence>
<feature type="transmembrane region" description="Helical" evidence="11">
    <location>
        <begin position="34"/>
        <end position="51"/>
    </location>
</feature>
<dbReference type="InterPro" id="IPR027995">
    <property type="entry name" value="Galactosyl_T_N"/>
</dbReference>
<keyword evidence="14" id="KW-1185">Reference proteome</keyword>
<dbReference type="PRINTS" id="PR02050">
    <property type="entry name" value="B14GALTRFASE"/>
</dbReference>
<dbReference type="PANTHER" id="PTHR19300:SF46">
    <property type="entry name" value="BETA-1,4-N-ACETYLGALACTOSAMINYLTRANSFERASE"/>
    <property type="match status" value="1"/>
</dbReference>
<organism evidence="14 15">
    <name type="scientific">Trichobilharzia regenti</name>
    <name type="common">Nasal bird schistosome</name>
    <dbReference type="NCBI Taxonomy" id="157069"/>
    <lineage>
        <taxon>Eukaryota</taxon>
        <taxon>Metazoa</taxon>
        <taxon>Spiralia</taxon>
        <taxon>Lophotrochozoa</taxon>
        <taxon>Platyhelminthes</taxon>
        <taxon>Trematoda</taxon>
        <taxon>Digenea</taxon>
        <taxon>Strigeidida</taxon>
        <taxon>Schistosomatoidea</taxon>
        <taxon>Schistosomatidae</taxon>
        <taxon>Trichobilharzia</taxon>
    </lineage>
</organism>
<dbReference type="GO" id="GO:0005975">
    <property type="term" value="P:carbohydrate metabolic process"/>
    <property type="evidence" value="ECO:0007669"/>
    <property type="project" value="InterPro"/>
</dbReference>
<dbReference type="Pfam" id="PF13733">
    <property type="entry name" value="Glyco_transf_7N"/>
    <property type="match status" value="1"/>
</dbReference>
<evidence type="ECO:0000256" key="6">
    <source>
        <dbReference type="ARBA" id="ARBA00022692"/>
    </source>
</evidence>
<keyword evidence="8 11" id="KW-1133">Transmembrane helix</keyword>
<comment type="pathway">
    <text evidence="2 11">Protein modification; protein glycosylation.</text>
</comment>
<dbReference type="GO" id="GO:0006688">
    <property type="term" value="P:glycosphingolipid biosynthetic process"/>
    <property type="evidence" value="ECO:0007669"/>
    <property type="project" value="TreeGrafter"/>
</dbReference>
<evidence type="ECO:0000256" key="3">
    <source>
        <dbReference type="ARBA" id="ARBA00005735"/>
    </source>
</evidence>
<evidence type="ECO:0000313" key="15">
    <source>
        <dbReference type="WBParaSite" id="TREG1_101530.1"/>
    </source>
</evidence>
<dbReference type="InterPro" id="IPR027791">
    <property type="entry name" value="Galactosyl_T_C"/>
</dbReference>
<comment type="subcellular location">
    <subcellularLocation>
        <location evidence="1">Membrane</location>
        <topology evidence="1">Single-pass type II membrane protein</topology>
    </subcellularLocation>
</comment>
<evidence type="ECO:0000256" key="8">
    <source>
        <dbReference type="ARBA" id="ARBA00022989"/>
    </source>
</evidence>
<feature type="domain" description="Galactosyltransferase N-terminal" evidence="13">
    <location>
        <begin position="144"/>
        <end position="239"/>
    </location>
</feature>
<keyword evidence="5 11" id="KW-0808">Transferase</keyword>
<dbReference type="PANTHER" id="PTHR19300">
    <property type="entry name" value="BETA-1,4-GALACTOSYLTRANSFERASE"/>
    <property type="match status" value="1"/>
</dbReference>
<dbReference type="GO" id="GO:0005794">
    <property type="term" value="C:Golgi apparatus"/>
    <property type="evidence" value="ECO:0007669"/>
    <property type="project" value="TreeGrafter"/>
</dbReference>
<dbReference type="EC" id="2.4.1.-" evidence="11"/>
<dbReference type="Pfam" id="PF02709">
    <property type="entry name" value="Glyco_transf_7C"/>
    <property type="match status" value="1"/>
</dbReference>
<evidence type="ECO:0000256" key="4">
    <source>
        <dbReference type="ARBA" id="ARBA00022676"/>
    </source>
</evidence>
<dbReference type="GO" id="GO:0008378">
    <property type="term" value="F:galactosyltransferase activity"/>
    <property type="evidence" value="ECO:0007669"/>
    <property type="project" value="TreeGrafter"/>
</dbReference>
<dbReference type="GO" id="GO:0033842">
    <property type="term" value="F:N-acetyl-beta-glucosaminyl-derivative 4-beta-N-acetylgalactosaminyltransferase activity"/>
    <property type="evidence" value="ECO:0007669"/>
    <property type="project" value="TreeGrafter"/>
</dbReference>
<evidence type="ECO:0000259" key="12">
    <source>
        <dbReference type="Pfam" id="PF02709"/>
    </source>
</evidence>
<keyword evidence="4 11" id="KW-0328">Glycosyltransferase</keyword>
<dbReference type="Gene3D" id="3.90.550.10">
    <property type="entry name" value="Spore Coat Polysaccharide Biosynthesis Protein SpsA, Chain A"/>
    <property type="match status" value="1"/>
</dbReference>
<dbReference type="SUPFAM" id="SSF53448">
    <property type="entry name" value="Nucleotide-diphospho-sugar transferases"/>
    <property type="match status" value="1"/>
</dbReference>
<evidence type="ECO:0000256" key="10">
    <source>
        <dbReference type="ARBA" id="ARBA00023180"/>
    </source>
</evidence>
<protein>
    <recommendedName>
        <fullName evidence="11">Beta-1,4-galactosyltransferase</fullName>
        <ecNumber evidence="11">2.4.1.-</ecNumber>
    </recommendedName>
</protein>
<comment type="similarity">
    <text evidence="3 11">Belongs to the glycosyltransferase 7 family.</text>
</comment>
<evidence type="ECO:0000256" key="5">
    <source>
        <dbReference type="ARBA" id="ARBA00022679"/>
    </source>
</evidence>
<reference evidence="15" key="2">
    <citation type="submission" date="2023-11" db="UniProtKB">
        <authorList>
            <consortium name="WormBaseParasite"/>
        </authorList>
    </citation>
    <scope>IDENTIFICATION</scope>
</reference>
<reference evidence="14" key="1">
    <citation type="submission" date="2022-06" db="EMBL/GenBank/DDBJ databases">
        <authorList>
            <person name="Berger JAMES D."/>
            <person name="Berger JAMES D."/>
        </authorList>
    </citation>
    <scope>NUCLEOTIDE SEQUENCE [LARGE SCALE GENOMIC DNA]</scope>
</reference>
<name>A0AA85IQH6_TRIRE</name>
<evidence type="ECO:0000256" key="7">
    <source>
        <dbReference type="ARBA" id="ARBA00022968"/>
    </source>
</evidence>
<evidence type="ECO:0000256" key="1">
    <source>
        <dbReference type="ARBA" id="ARBA00004606"/>
    </source>
</evidence>
<keyword evidence="6 11" id="KW-0812">Transmembrane</keyword>
<comment type="function">
    <text evidence="11">Catalyses the transfer of galactose onto proteins or lipids.</text>
</comment>
<feature type="domain" description="Galactosyltransferase C-terminal" evidence="12">
    <location>
        <begin position="248"/>
        <end position="323"/>
    </location>
</feature>
<dbReference type="GO" id="GO:0016020">
    <property type="term" value="C:membrane"/>
    <property type="evidence" value="ECO:0007669"/>
    <property type="project" value="UniProtKB-SubCell"/>
</dbReference>
<keyword evidence="10 11" id="KW-0325">Glycoprotein</keyword>
<dbReference type="WBParaSite" id="TREG1_101530.1">
    <property type="protein sequence ID" value="TREG1_101530.1"/>
    <property type="gene ID" value="TREG1_101530"/>
</dbReference>
<dbReference type="AlphaFoldDB" id="A0AA85IQH6"/>
<evidence type="ECO:0000259" key="13">
    <source>
        <dbReference type="Pfam" id="PF13733"/>
    </source>
</evidence>
<proteinExistence type="inferred from homology"/>
<accession>A0AA85IQH6</accession>
<keyword evidence="9 11" id="KW-0472">Membrane</keyword>
<dbReference type="InterPro" id="IPR029044">
    <property type="entry name" value="Nucleotide-diphossugar_trans"/>
</dbReference>